<evidence type="ECO:0008006" key="4">
    <source>
        <dbReference type="Google" id="ProtNLM"/>
    </source>
</evidence>
<reference evidence="2 3" key="1">
    <citation type="journal article" date="2015" name="Genome Announc.">
        <title>Expanding the biotechnology potential of lactobacilli through comparative genomics of 213 strains and associated genera.</title>
        <authorList>
            <person name="Sun Z."/>
            <person name="Harris H.M."/>
            <person name="McCann A."/>
            <person name="Guo C."/>
            <person name="Argimon S."/>
            <person name="Zhang W."/>
            <person name="Yang X."/>
            <person name="Jeffery I.B."/>
            <person name="Cooney J.C."/>
            <person name="Kagawa T.F."/>
            <person name="Liu W."/>
            <person name="Song Y."/>
            <person name="Salvetti E."/>
            <person name="Wrobel A."/>
            <person name="Rasinkangas P."/>
            <person name="Parkhill J."/>
            <person name="Rea M.C."/>
            <person name="O'Sullivan O."/>
            <person name="Ritari J."/>
            <person name="Douillard F.P."/>
            <person name="Paul Ross R."/>
            <person name="Yang R."/>
            <person name="Briner A.E."/>
            <person name="Felis G.E."/>
            <person name="de Vos W.M."/>
            <person name="Barrangou R."/>
            <person name="Klaenhammer T.R."/>
            <person name="Caufield P.W."/>
            <person name="Cui Y."/>
            <person name="Zhang H."/>
            <person name="O'Toole P.W."/>
        </authorList>
    </citation>
    <scope>NUCLEOTIDE SEQUENCE [LARGE SCALE GENOMIC DNA]</scope>
    <source>
        <strain evidence="2 3">DSM 21051</strain>
    </source>
</reference>
<feature type="transmembrane region" description="Helical" evidence="1">
    <location>
        <begin position="41"/>
        <end position="58"/>
    </location>
</feature>
<dbReference type="RefSeq" id="WP_057875567.1">
    <property type="nucleotide sequence ID" value="NZ_AYZD01000011.1"/>
</dbReference>
<organism evidence="2 3">
    <name type="scientific">Liquorilactobacillus aquaticus DSM 21051</name>
    <dbReference type="NCBI Taxonomy" id="1423725"/>
    <lineage>
        <taxon>Bacteria</taxon>
        <taxon>Bacillati</taxon>
        <taxon>Bacillota</taxon>
        <taxon>Bacilli</taxon>
        <taxon>Lactobacillales</taxon>
        <taxon>Lactobacillaceae</taxon>
        <taxon>Liquorilactobacillus</taxon>
    </lineage>
</organism>
<accession>A0A0R2D8J1</accession>
<feature type="transmembrane region" description="Helical" evidence="1">
    <location>
        <begin position="153"/>
        <end position="174"/>
    </location>
</feature>
<dbReference type="EMBL" id="AYZD01000011">
    <property type="protein sequence ID" value="KRM97001.1"/>
    <property type="molecule type" value="Genomic_DNA"/>
</dbReference>
<keyword evidence="1" id="KW-1133">Transmembrane helix</keyword>
<dbReference type="Gene3D" id="1.10.1760.20">
    <property type="match status" value="1"/>
</dbReference>
<dbReference type="AlphaFoldDB" id="A0A0R2D8J1"/>
<feature type="transmembrane region" description="Helical" evidence="1">
    <location>
        <begin position="78"/>
        <end position="100"/>
    </location>
</feature>
<keyword evidence="1" id="KW-0812">Transmembrane</keyword>
<name>A0A0R2D8J1_9LACO</name>
<gene>
    <name evidence="2" type="ORF">FC19_GL000531</name>
</gene>
<evidence type="ECO:0000313" key="2">
    <source>
        <dbReference type="EMBL" id="KRM97001.1"/>
    </source>
</evidence>
<feature type="transmembrane region" description="Helical" evidence="1">
    <location>
        <begin position="12"/>
        <end position="29"/>
    </location>
</feature>
<dbReference type="Pfam" id="PF07155">
    <property type="entry name" value="ECF-ribofla_trS"/>
    <property type="match status" value="1"/>
</dbReference>
<evidence type="ECO:0000313" key="3">
    <source>
        <dbReference type="Proteomes" id="UP000051015"/>
    </source>
</evidence>
<dbReference type="GO" id="GO:0016020">
    <property type="term" value="C:membrane"/>
    <property type="evidence" value="ECO:0007669"/>
    <property type="project" value="InterPro"/>
</dbReference>
<comment type="caution">
    <text evidence="2">The sequence shown here is derived from an EMBL/GenBank/DDBJ whole genome shotgun (WGS) entry which is preliminary data.</text>
</comment>
<sequence length="186" mass="20243">MLHYNKNSLQAIIMTGLFTALIYLGIFIFRIPIPALVGRPFIHFGNTLAILAVLFLGLRNGALAGIIGLGGFDILNGYALTSWLTMLEVALVALVVSFLLKSFNYNDNKKNIIIIAIAAGTLKILTSYCTSIIEALMVGTSFNTAVVASFLSLPATVINSISTAICVPLLYFLLKRIFNTINQRRN</sequence>
<proteinExistence type="predicted"/>
<dbReference type="STRING" id="1423725.FC19_GL000531"/>
<keyword evidence="3" id="KW-1185">Reference proteome</keyword>
<dbReference type="Proteomes" id="UP000051015">
    <property type="component" value="Unassembled WGS sequence"/>
</dbReference>
<evidence type="ECO:0000256" key="1">
    <source>
        <dbReference type="SAM" id="Phobius"/>
    </source>
</evidence>
<feature type="transmembrane region" description="Helical" evidence="1">
    <location>
        <begin position="112"/>
        <end position="133"/>
    </location>
</feature>
<protein>
    <recommendedName>
        <fullName evidence="4">Integral membrane protein</fullName>
    </recommendedName>
</protein>
<dbReference type="PATRIC" id="fig|1423725.3.peg.544"/>
<keyword evidence="1" id="KW-0472">Membrane</keyword>
<dbReference type="InterPro" id="IPR009825">
    <property type="entry name" value="ECF_substrate-spec-like"/>
</dbReference>
<dbReference type="OrthoDB" id="2988652at2"/>